<protein>
    <recommendedName>
        <fullName evidence="3">Galectin</fullName>
    </recommendedName>
</protein>
<evidence type="ECO:0000313" key="5">
    <source>
        <dbReference type="Ensembl" id="ENSVURP00010030461.1"/>
    </source>
</evidence>
<keyword evidence="1 3" id="KW-0430">Lectin</keyword>
<name>A0A4X2M8A1_VOMUR</name>
<dbReference type="CDD" id="cd00070">
    <property type="entry name" value="GLECT"/>
    <property type="match status" value="2"/>
</dbReference>
<proteinExistence type="predicted"/>
<evidence type="ECO:0000256" key="2">
    <source>
        <dbReference type="ARBA" id="ARBA00022737"/>
    </source>
</evidence>
<dbReference type="PANTHER" id="PTHR11346:SF32">
    <property type="entry name" value="GALECTIN-4"/>
    <property type="match status" value="1"/>
</dbReference>
<dbReference type="GO" id="GO:0002780">
    <property type="term" value="P:antibacterial peptide biosynthetic process"/>
    <property type="evidence" value="ECO:0007669"/>
    <property type="project" value="Ensembl"/>
</dbReference>
<keyword evidence="6" id="KW-1185">Reference proteome</keyword>
<dbReference type="GeneID" id="114038237"/>
<dbReference type="SUPFAM" id="SSF49899">
    <property type="entry name" value="Concanavalin A-like lectins/glucanases"/>
    <property type="match status" value="2"/>
</dbReference>
<dbReference type="InterPro" id="IPR001079">
    <property type="entry name" value="Galectin_CRD"/>
</dbReference>
<dbReference type="OrthoDB" id="6251307at2759"/>
<dbReference type="Gene3D" id="2.60.120.200">
    <property type="match status" value="2"/>
</dbReference>
<dbReference type="AlphaFoldDB" id="A0A4X2M8A1"/>
<dbReference type="GO" id="GO:0016936">
    <property type="term" value="F:galactoside binding"/>
    <property type="evidence" value="ECO:0007669"/>
    <property type="project" value="Ensembl"/>
</dbReference>
<dbReference type="Proteomes" id="UP000314987">
    <property type="component" value="Unassembled WGS sequence"/>
</dbReference>
<dbReference type="PANTHER" id="PTHR11346">
    <property type="entry name" value="GALECTIN"/>
    <property type="match status" value="1"/>
</dbReference>
<dbReference type="RefSeq" id="XP_027711255.1">
    <property type="nucleotide sequence ID" value="XM_027855454.1"/>
</dbReference>
<accession>A0A4X2M8A1</accession>
<evidence type="ECO:0000256" key="1">
    <source>
        <dbReference type="ARBA" id="ARBA00022734"/>
    </source>
</evidence>
<dbReference type="RefSeq" id="XP_027711254.1">
    <property type="nucleotide sequence ID" value="XM_027855453.1"/>
</dbReference>
<dbReference type="SMART" id="SM00908">
    <property type="entry name" value="Gal-bind_lectin"/>
    <property type="match status" value="2"/>
</dbReference>
<dbReference type="Ensembl" id="ENSVURT00010034685.1">
    <property type="protein sequence ID" value="ENSVURP00010030461.1"/>
    <property type="gene ID" value="ENSVURG00010023292.1"/>
</dbReference>
<dbReference type="FunFam" id="2.60.120.200:FF:000124">
    <property type="entry name" value="Galectin-4"/>
    <property type="match status" value="2"/>
</dbReference>
<organism evidence="5 6">
    <name type="scientific">Vombatus ursinus</name>
    <name type="common">Common wombat</name>
    <dbReference type="NCBI Taxonomy" id="29139"/>
    <lineage>
        <taxon>Eukaryota</taxon>
        <taxon>Metazoa</taxon>
        <taxon>Chordata</taxon>
        <taxon>Craniata</taxon>
        <taxon>Vertebrata</taxon>
        <taxon>Euteleostomi</taxon>
        <taxon>Mammalia</taxon>
        <taxon>Metatheria</taxon>
        <taxon>Diprotodontia</taxon>
        <taxon>Vombatidae</taxon>
        <taxon>Vombatus</taxon>
    </lineage>
</organism>
<reference evidence="6" key="1">
    <citation type="submission" date="2018-12" db="EMBL/GenBank/DDBJ databases">
        <authorList>
            <person name="Yazar S."/>
        </authorList>
    </citation>
    <scope>NUCLEOTIDE SEQUENCE [LARGE SCALE GENOMIC DNA]</scope>
</reference>
<dbReference type="PROSITE" id="PS51304">
    <property type="entry name" value="GALECTIN"/>
    <property type="match status" value="2"/>
</dbReference>
<dbReference type="GeneTree" id="ENSGT00940000160378"/>
<dbReference type="GO" id="GO:0030246">
    <property type="term" value="F:carbohydrate binding"/>
    <property type="evidence" value="ECO:0007669"/>
    <property type="project" value="UniProtKB-UniRule"/>
</dbReference>
<feature type="domain" description="Galectin" evidence="4">
    <location>
        <begin position="19"/>
        <end position="147"/>
    </location>
</feature>
<reference evidence="5" key="3">
    <citation type="submission" date="2025-09" db="UniProtKB">
        <authorList>
            <consortium name="Ensembl"/>
        </authorList>
    </citation>
    <scope>IDENTIFICATION</scope>
</reference>
<dbReference type="InterPro" id="IPR044156">
    <property type="entry name" value="Galectin-like"/>
</dbReference>
<sequence length="322" mass="36255">MAFMPPPGYQPYYNPTLPYNREIPGGLRQGMSIYIQGVANDHMKRFTVNFTLPGGDIAFHFNPRFDGWDKVVFNTKQGGNWGKEEKKKSMPFRKGEAFELVFIVTGEHYKVIVNGSPFYEYGHRIPIQMVTHLQVDGDLQLQSINFLGGGPPPPGQVPMTIPAHPGPGPVYRQSPYELPTMEGPPVFNPPVPFWGRIQGGLTPRKTIVIKGLVTHQAKSITINFKVAQSEDVALHINPRLSEGAVVRNSYLGGKWGKEERNATFNPFTRGQYFDLSIRCGHDRFKVFANGQHVFDYPHRFPAIQRVDTVEIKGDLSLSYVQI</sequence>
<dbReference type="OMA" id="FKDFEHR"/>
<dbReference type="CTD" id="3960"/>
<dbReference type="SMART" id="SM00276">
    <property type="entry name" value="GLECT"/>
    <property type="match status" value="2"/>
</dbReference>
<dbReference type="Pfam" id="PF00337">
    <property type="entry name" value="Gal-bind_lectin"/>
    <property type="match status" value="2"/>
</dbReference>
<dbReference type="STRING" id="29139.ENSVURP00010030461"/>
<gene>
    <name evidence="5" type="primary">LGALS4</name>
</gene>
<evidence type="ECO:0000259" key="4">
    <source>
        <dbReference type="PROSITE" id="PS51304"/>
    </source>
</evidence>
<feature type="domain" description="Galectin" evidence="4">
    <location>
        <begin position="193"/>
        <end position="322"/>
    </location>
</feature>
<keyword evidence="2" id="KW-0677">Repeat</keyword>
<reference evidence="5" key="2">
    <citation type="submission" date="2025-08" db="UniProtKB">
        <authorList>
            <consortium name="Ensembl"/>
        </authorList>
    </citation>
    <scope>IDENTIFICATION</scope>
</reference>
<dbReference type="InterPro" id="IPR013320">
    <property type="entry name" value="ConA-like_dom_sf"/>
</dbReference>
<evidence type="ECO:0000313" key="6">
    <source>
        <dbReference type="Proteomes" id="UP000314987"/>
    </source>
</evidence>
<dbReference type="GO" id="GO:0005615">
    <property type="term" value="C:extracellular space"/>
    <property type="evidence" value="ECO:0007669"/>
    <property type="project" value="Ensembl"/>
</dbReference>
<evidence type="ECO:0000256" key="3">
    <source>
        <dbReference type="RuleBase" id="RU102079"/>
    </source>
</evidence>